<comment type="similarity">
    <text evidence="1">Belongs to the peptidase S1C family.</text>
</comment>
<dbReference type="HOGENOM" id="CLU_020120_10_2_1"/>
<reference evidence="7" key="1">
    <citation type="submission" date="2015-04" db="UniProtKB">
        <authorList>
            <consortium name="EnsemblPlants"/>
        </authorList>
    </citation>
    <scope>IDENTIFICATION</scope>
</reference>
<keyword evidence="3" id="KW-0378">Hydrolase</keyword>
<evidence type="ECO:0000256" key="4">
    <source>
        <dbReference type="ARBA" id="ARBA00022825"/>
    </source>
</evidence>
<dbReference type="PANTHER" id="PTHR45980:SF9">
    <property type="entry name" value="PROTEASE DO-LIKE 10, MITOCHONDRIAL-RELATED"/>
    <property type="match status" value="1"/>
</dbReference>
<dbReference type="Pfam" id="PF13365">
    <property type="entry name" value="Trypsin_2"/>
    <property type="match status" value="1"/>
</dbReference>
<dbReference type="Proteomes" id="UP000026961">
    <property type="component" value="Chromosome 5"/>
</dbReference>
<dbReference type="InterPro" id="IPR041517">
    <property type="entry name" value="DEGP_PDZ"/>
</dbReference>
<dbReference type="SUPFAM" id="SSF50494">
    <property type="entry name" value="Trypsin-like serine proteases"/>
    <property type="match status" value="1"/>
</dbReference>
<dbReference type="EnsemblPlants" id="OGLUM05G17640.1">
    <property type="protein sequence ID" value="OGLUM05G17640.1"/>
    <property type="gene ID" value="OGLUM05G17640"/>
</dbReference>
<keyword evidence="4" id="KW-0720">Serine protease</keyword>
<feature type="compositionally biased region" description="Pro residues" evidence="5">
    <location>
        <begin position="34"/>
        <end position="48"/>
    </location>
</feature>
<evidence type="ECO:0000256" key="3">
    <source>
        <dbReference type="ARBA" id="ARBA00022801"/>
    </source>
</evidence>
<keyword evidence="2" id="KW-0645">Protease</keyword>
<reference evidence="7" key="2">
    <citation type="submission" date="2018-05" db="EMBL/GenBank/DDBJ databases">
        <title>OgluRS3 (Oryza glumaepatula Reference Sequence Version 3).</title>
        <authorList>
            <person name="Zhang J."/>
            <person name="Kudrna D."/>
            <person name="Lee S."/>
            <person name="Talag J."/>
            <person name="Welchert J."/>
            <person name="Wing R.A."/>
        </authorList>
    </citation>
    <scope>NUCLEOTIDE SEQUENCE [LARGE SCALE GENOMIC DNA]</scope>
</reference>
<feature type="compositionally biased region" description="Low complexity" evidence="5">
    <location>
        <begin position="10"/>
        <end position="22"/>
    </location>
</feature>
<feature type="region of interest" description="Disordered" evidence="5">
    <location>
        <begin position="1"/>
        <end position="22"/>
    </location>
</feature>
<organism evidence="7">
    <name type="scientific">Oryza glumipatula</name>
    <dbReference type="NCBI Taxonomy" id="40148"/>
    <lineage>
        <taxon>Eukaryota</taxon>
        <taxon>Viridiplantae</taxon>
        <taxon>Streptophyta</taxon>
        <taxon>Embryophyta</taxon>
        <taxon>Tracheophyta</taxon>
        <taxon>Spermatophyta</taxon>
        <taxon>Magnoliopsida</taxon>
        <taxon>Liliopsida</taxon>
        <taxon>Poales</taxon>
        <taxon>Poaceae</taxon>
        <taxon>BOP clade</taxon>
        <taxon>Oryzoideae</taxon>
        <taxon>Oryzeae</taxon>
        <taxon>Oryzinae</taxon>
        <taxon>Oryza</taxon>
    </lineage>
</organism>
<keyword evidence="8" id="KW-1185">Reference proteome</keyword>
<evidence type="ECO:0000256" key="2">
    <source>
        <dbReference type="ARBA" id="ARBA00022670"/>
    </source>
</evidence>
<evidence type="ECO:0000259" key="6">
    <source>
        <dbReference type="Pfam" id="PF17815"/>
    </source>
</evidence>
<dbReference type="SUPFAM" id="SSF50156">
    <property type="entry name" value="PDZ domain-like"/>
    <property type="match status" value="1"/>
</dbReference>
<accession>A0A0D9ZZ85</accession>
<dbReference type="Pfam" id="PF17815">
    <property type="entry name" value="PDZ_3"/>
    <property type="match status" value="1"/>
</dbReference>
<dbReference type="GO" id="GO:0006508">
    <property type="term" value="P:proteolysis"/>
    <property type="evidence" value="ECO:0007669"/>
    <property type="project" value="UniProtKB-KW"/>
</dbReference>
<proteinExistence type="inferred from homology"/>
<dbReference type="eggNOG" id="KOG1320">
    <property type="taxonomic scope" value="Eukaryota"/>
</dbReference>
<feature type="region of interest" description="Disordered" evidence="5">
    <location>
        <begin position="31"/>
        <end position="50"/>
    </location>
</feature>
<protein>
    <recommendedName>
        <fullName evidence="6">Protease Do-like PDZ domain-containing protein</fullName>
    </recommendedName>
</protein>
<dbReference type="AlphaFoldDB" id="A0A0D9ZZ85"/>
<dbReference type="InterPro" id="IPR009003">
    <property type="entry name" value="Peptidase_S1_PA"/>
</dbReference>
<evidence type="ECO:0000256" key="1">
    <source>
        <dbReference type="ARBA" id="ARBA00010541"/>
    </source>
</evidence>
<dbReference type="GO" id="GO:0004252">
    <property type="term" value="F:serine-type endopeptidase activity"/>
    <property type="evidence" value="ECO:0007669"/>
    <property type="project" value="InterPro"/>
</dbReference>
<dbReference type="Gene3D" id="2.40.10.10">
    <property type="entry name" value="Trypsin-like serine proteases"/>
    <property type="match status" value="2"/>
</dbReference>
<dbReference type="InterPro" id="IPR036034">
    <property type="entry name" value="PDZ_sf"/>
</dbReference>
<evidence type="ECO:0000313" key="7">
    <source>
        <dbReference type="EnsemblPlants" id="OGLUM05G17640.1"/>
    </source>
</evidence>
<dbReference type="InterPro" id="IPR046449">
    <property type="entry name" value="DEGP_PDZ_sf"/>
</dbReference>
<dbReference type="Gramene" id="OGLUM05G17640.1">
    <property type="protein sequence ID" value="OGLUM05G17640.1"/>
    <property type="gene ID" value="OGLUM05G17640"/>
</dbReference>
<evidence type="ECO:0000256" key="5">
    <source>
        <dbReference type="SAM" id="MobiDB-lite"/>
    </source>
</evidence>
<sequence length="541" mass="58952">MLASVRSLRRLSSSSSSSSLSPASLRRLLLLLHRPPPPPPPPRPPLPPFQTLARGLLPRIAARPVPRRFSTASCSSTLFRVGECGAPGATAIPEAERGEEEEREGEDGGEADAAVEVAAGRHDTDAYAAVELALDSVVKVFTVSSSPNYFLPWQNKAQRESMGSGFVIPGRRIVTNAHVIADHTFVLVRKHGSPTKYKAEVQAVGHECDLALLKVDSEEFWDGMNSLELGDIPFLQEAVAVVGYPQGGDNISVTKGVVSRVEPTQYAHGATQLMAIQIDAAINPGNSGGPAIMGDKATENIQLRECFGMKPDLTGVLVSRINPLSDAHRVLKKDDILLEFDVPFRNRERITFDHLVSMKKPGEMAVLKVLRDGKEHELNVTVRPVLMDDINVGYERLAELQVNGVEVENLKHLCSLVESCTEENLRFDLDDERVIVLKYQNAKLATSRILKRHRIPSAISADLVDEQATDDGEEATNETDAVRRGLPGALRWLQRLLFGRLSFDIRLSACRAASSQRITGAFRCDSCCSSGRGGGGHLVKA</sequence>
<name>A0A0D9ZZ85_9ORYZ</name>
<evidence type="ECO:0000313" key="8">
    <source>
        <dbReference type="Proteomes" id="UP000026961"/>
    </source>
</evidence>
<dbReference type="Gene3D" id="3.20.190.20">
    <property type="match status" value="1"/>
</dbReference>
<dbReference type="InterPro" id="IPR043504">
    <property type="entry name" value="Peptidase_S1_PA_chymotrypsin"/>
</dbReference>
<dbReference type="STRING" id="40148.A0A0D9ZZ85"/>
<dbReference type="InterPro" id="IPR001940">
    <property type="entry name" value="Peptidase_S1C"/>
</dbReference>
<dbReference type="PRINTS" id="PR00834">
    <property type="entry name" value="PROTEASES2C"/>
</dbReference>
<feature type="region of interest" description="Disordered" evidence="5">
    <location>
        <begin position="89"/>
        <end position="110"/>
    </location>
</feature>
<feature type="domain" description="Protease Do-like PDZ" evidence="6">
    <location>
        <begin position="380"/>
        <end position="462"/>
    </location>
</feature>
<dbReference type="PANTHER" id="PTHR45980">
    <property type="match status" value="1"/>
</dbReference>
<feature type="compositionally biased region" description="Acidic residues" evidence="5">
    <location>
        <begin position="97"/>
        <end position="110"/>
    </location>
</feature>